<dbReference type="Proteomes" id="UP001476247">
    <property type="component" value="Unassembled WGS sequence"/>
</dbReference>
<dbReference type="InterPro" id="IPR006594">
    <property type="entry name" value="LisH"/>
</dbReference>
<feature type="domain" description="CTLH" evidence="1">
    <location>
        <begin position="52"/>
        <end position="120"/>
    </location>
</feature>
<dbReference type="SMART" id="SM00668">
    <property type="entry name" value="CTLH"/>
    <property type="match status" value="1"/>
</dbReference>
<reference evidence="2 3" key="1">
    <citation type="submission" date="2024-04" db="EMBL/GenBank/DDBJ databases">
        <title>genome sequences of Mucor flavus KT1a and Helicostylum pulchrum KT1b strains isolation_sourced from the surface of a dry-aged beef.</title>
        <authorList>
            <person name="Toyotome T."/>
            <person name="Hosono M."/>
            <person name="Torimaru M."/>
            <person name="Fukuda K."/>
            <person name="Mikami N."/>
        </authorList>
    </citation>
    <scope>NUCLEOTIDE SEQUENCE [LARGE SCALE GENOMIC DNA]</scope>
    <source>
        <strain evidence="2 3">KT1b</strain>
    </source>
</reference>
<keyword evidence="3" id="KW-1185">Reference proteome</keyword>
<dbReference type="InterPro" id="IPR006595">
    <property type="entry name" value="CTLH_C"/>
</dbReference>
<organism evidence="2 3">
    <name type="scientific">Helicostylum pulchrum</name>
    <dbReference type="NCBI Taxonomy" id="562976"/>
    <lineage>
        <taxon>Eukaryota</taxon>
        <taxon>Fungi</taxon>
        <taxon>Fungi incertae sedis</taxon>
        <taxon>Mucoromycota</taxon>
        <taxon>Mucoromycotina</taxon>
        <taxon>Mucoromycetes</taxon>
        <taxon>Mucorales</taxon>
        <taxon>Mucorineae</taxon>
        <taxon>Mucoraceae</taxon>
        <taxon>Helicostylum</taxon>
    </lineage>
</organism>
<evidence type="ECO:0000313" key="3">
    <source>
        <dbReference type="Proteomes" id="UP001476247"/>
    </source>
</evidence>
<dbReference type="PROSITE" id="PS50897">
    <property type="entry name" value="CTLH"/>
    <property type="match status" value="1"/>
</dbReference>
<name>A0ABP9YGC0_9FUNG</name>
<protein>
    <recommendedName>
        <fullName evidence="1">CTLH domain-containing protein</fullName>
    </recommendedName>
</protein>
<dbReference type="Pfam" id="PF10607">
    <property type="entry name" value="CTLH"/>
    <property type="match status" value="1"/>
</dbReference>
<dbReference type="InterPro" id="IPR013144">
    <property type="entry name" value="CRA_dom"/>
</dbReference>
<dbReference type="SMART" id="SM00757">
    <property type="entry name" value="CRA"/>
    <property type="match status" value="1"/>
</dbReference>
<evidence type="ECO:0000313" key="2">
    <source>
        <dbReference type="EMBL" id="GAA5805971.1"/>
    </source>
</evidence>
<accession>A0ABP9YGC0</accession>
<evidence type="ECO:0000259" key="1">
    <source>
        <dbReference type="PROSITE" id="PS50897"/>
    </source>
</evidence>
<dbReference type="EMBL" id="BAABUJ010000054">
    <property type="protein sequence ID" value="GAA5805971.1"/>
    <property type="molecule type" value="Genomic_DNA"/>
</dbReference>
<dbReference type="InterPro" id="IPR024964">
    <property type="entry name" value="CTLH/CRA"/>
</dbReference>
<proteinExistence type="predicted"/>
<gene>
    <name evidence="2" type="ORF">HPULCUR_011498</name>
</gene>
<sequence length="224" mass="25599">MDSECHSMVIEYLIHNCFKNTAKALINETSRLEDCNSIQKGNIKKNLMDLDNELTDAIEQGDILEAFALIKKHFPVLASLDNVPNSTPPNDHEAIKLHTVLFKLKCQRFIEIIRSTTPSSELEAIRYAQTHLKATNSELKEKVKEVTALIAYANPHQSQSKHLLTQERREQLAKEVNDVLLTQCNLPVQTSIEKVARQYSLVEEELQKYNVVSPARNYREKMAI</sequence>
<dbReference type="PROSITE" id="PS50896">
    <property type="entry name" value="LISH"/>
    <property type="match status" value="1"/>
</dbReference>
<dbReference type="PANTHER" id="PTHR12864">
    <property type="entry name" value="RAN BINDING PROTEIN 9-RELATED"/>
    <property type="match status" value="1"/>
</dbReference>
<dbReference type="InterPro" id="IPR050618">
    <property type="entry name" value="Ubq-SigPath_Reg"/>
</dbReference>
<comment type="caution">
    <text evidence="2">The sequence shown here is derived from an EMBL/GenBank/DDBJ whole genome shotgun (WGS) entry which is preliminary data.</text>
</comment>